<sequence>MKSINYMKTLGTAARAALLTGAFVIVALTAVALWWALAARDEVLFGGLSEADAAEIVAALEEWKVPHQIVDGGSGILVSEDEVYALRMRLVSSGIPKGGHVGFELFEDSDFGVTEFAQRVNYQRALQGEIERTIASLPGVSDARVHLSIRRPGLFVGDQETSKASVALTMKPGEAVSSSQVRGIRSLVSAAVEGLAVERVTVLDSTGTLLAGGEAGPRGVIARDDEESEIEARIQGRIELLLRKALASDEFGVVVDVSLNFDTVRELSERPVGVATPGGITEEVRTDDTPIPPPSESTAGSIREEILRAPGAIQRISVAVVLPNGVDASVVRDVTAIISAAAGLVEARGDRVEITRMPGRPDTPDRRASEPDVIVPRRSETPLISAIPRAAWLGLGFGALMGGAAILLLRRTSKAQPADHEEALRKIRQWLAEGEQTP</sequence>
<evidence type="ECO:0000256" key="1">
    <source>
        <dbReference type="ARBA" id="ARBA00003820"/>
    </source>
</evidence>
<evidence type="ECO:0000256" key="4">
    <source>
        <dbReference type="ARBA" id="ARBA00007971"/>
    </source>
</evidence>
<comment type="subunit">
    <text evidence="11">The basal body constitutes a major portion of the flagellar organelle and consists of four rings (L,P,S, and M) mounted on a central rod. The M ring is integral to the inner membrane of the cell and may be connected to the flagellar rod via the S ring. The S (supramembrane ring) lies just distal to the M ring. The L and P rings lie in the outer membrane and the periplasmic space, respectively.</text>
</comment>
<dbReference type="EMBL" id="SMDR01000003">
    <property type="protein sequence ID" value="TNJ33236.1"/>
    <property type="molecule type" value="Genomic_DNA"/>
</dbReference>
<dbReference type="GO" id="GO:0005886">
    <property type="term" value="C:plasma membrane"/>
    <property type="evidence" value="ECO:0007669"/>
    <property type="project" value="UniProtKB-SubCell"/>
</dbReference>
<evidence type="ECO:0000256" key="13">
    <source>
        <dbReference type="SAM" id="Phobius"/>
    </source>
</evidence>
<dbReference type="GO" id="GO:0071973">
    <property type="term" value="P:bacterial-type flagellum-dependent cell motility"/>
    <property type="evidence" value="ECO:0007669"/>
    <property type="project" value="InterPro"/>
</dbReference>
<dbReference type="GO" id="GO:0009431">
    <property type="term" value="C:bacterial-type flagellum basal body, MS ring"/>
    <property type="evidence" value="ECO:0007669"/>
    <property type="project" value="InterPro"/>
</dbReference>
<evidence type="ECO:0000259" key="14">
    <source>
        <dbReference type="Pfam" id="PF01514"/>
    </source>
</evidence>
<dbReference type="OrthoDB" id="8554211at2"/>
<dbReference type="InterPro" id="IPR013556">
    <property type="entry name" value="Flag_M-ring_C"/>
</dbReference>
<evidence type="ECO:0000256" key="5">
    <source>
        <dbReference type="ARBA" id="ARBA00017949"/>
    </source>
</evidence>
<evidence type="ECO:0000256" key="6">
    <source>
        <dbReference type="ARBA" id="ARBA00022475"/>
    </source>
</evidence>
<dbReference type="InterPro" id="IPR000067">
    <property type="entry name" value="FlgMring_FliF"/>
</dbReference>
<evidence type="ECO:0000256" key="3">
    <source>
        <dbReference type="ARBA" id="ARBA00004651"/>
    </source>
</evidence>
<dbReference type="Pfam" id="PF01514">
    <property type="entry name" value="YscJ_FliF"/>
    <property type="match status" value="1"/>
</dbReference>
<reference evidence="16 17" key="1">
    <citation type="submission" date="2019-03" db="EMBL/GenBank/DDBJ databases">
        <title>Arenimonas daejeonensis sp. nov., isolated from compost.</title>
        <authorList>
            <person name="Jeon C.O."/>
        </authorList>
    </citation>
    <scope>NUCLEOTIDE SEQUENCE [LARGE SCALE GENOMIC DNA]</scope>
    <source>
        <strain evidence="16 17">R29</strain>
    </source>
</reference>
<dbReference type="InterPro" id="IPR045851">
    <property type="entry name" value="AMP-bd_C_sf"/>
</dbReference>
<keyword evidence="8 13" id="KW-1133">Transmembrane helix</keyword>
<comment type="similarity">
    <text evidence="4">Belongs to the FliF family.</text>
</comment>
<dbReference type="GO" id="GO:0003774">
    <property type="term" value="F:cytoskeletal motor activity"/>
    <property type="evidence" value="ECO:0007669"/>
    <property type="project" value="InterPro"/>
</dbReference>
<proteinExistence type="inferred from homology"/>
<keyword evidence="10" id="KW-0975">Bacterial flagellum</keyword>
<dbReference type="Proteomes" id="UP000305760">
    <property type="component" value="Unassembled WGS sequence"/>
</dbReference>
<feature type="domain" description="Flagellar M-ring N-terminal" evidence="14">
    <location>
        <begin position="41"/>
        <end position="211"/>
    </location>
</feature>
<dbReference type="InterPro" id="IPR006182">
    <property type="entry name" value="FliF_N_dom"/>
</dbReference>
<keyword evidence="16" id="KW-0282">Flagellum</keyword>
<keyword evidence="7 13" id="KW-0812">Transmembrane</keyword>
<evidence type="ECO:0000313" key="16">
    <source>
        <dbReference type="EMBL" id="TNJ33236.1"/>
    </source>
</evidence>
<comment type="caution">
    <text evidence="16">The sequence shown here is derived from an EMBL/GenBank/DDBJ whole genome shotgun (WGS) entry which is preliminary data.</text>
</comment>
<keyword evidence="6" id="KW-1003">Cell membrane</keyword>
<keyword evidence="16" id="KW-0969">Cilium</keyword>
<protein>
    <recommendedName>
        <fullName evidence="5">Flagellar M-ring protein</fullName>
    </recommendedName>
</protein>
<dbReference type="Gene3D" id="3.30.300.30">
    <property type="match status" value="1"/>
</dbReference>
<evidence type="ECO:0000256" key="9">
    <source>
        <dbReference type="ARBA" id="ARBA00023136"/>
    </source>
</evidence>
<dbReference type="PANTHER" id="PTHR30046">
    <property type="entry name" value="FLAGELLAR M-RING PROTEIN"/>
    <property type="match status" value="1"/>
</dbReference>
<feature type="transmembrane region" description="Helical" evidence="13">
    <location>
        <begin position="390"/>
        <end position="409"/>
    </location>
</feature>
<comment type="function">
    <text evidence="1">The M ring may be actively involved in energy transduction.</text>
</comment>
<keyword evidence="16" id="KW-0966">Cell projection</keyword>
<feature type="domain" description="Flagellar M-ring C-terminal" evidence="15">
    <location>
        <begin position="303"/>
        <end position="358"/>
    </location>
</feature>
<evidence type="ECO:0000256" key="2">
    <source>
        <dbReference type="ARBA" id="ARBA00004117"/>
    </source>
</evidence>
<accession>A0A5C4RPU1</accession>
<dbReference type="RefSeq" id="WP_139449502.1">
    <property type="nucleotide sequence ID" value="NZ_SMDR01000003.1"/>
</dbReference>
<dbReference type="Pfam" id="PF08345">
    <property type="entry name" value="YscJ_FliF_C"/>
    <property type="match status" value="1"/>
</dbReference>
<name>A0A5C4RPU1_9GAMM</name>
<evidence type="ECO:0000256" key="10">
    <source>
        <dbReference type="ARBA" id="ARBA00023143"/>
    </source>
</evidence>
<dbReference type="NCBIfam" id="TIGR00206">
    <property type="entry name" value="fliF"/>
    <property type="match status" value="1"/>
</dbReference>
<evidence type="ECO:0000259" key="15">
    <source>
        <dbReference type="Pfam" id="PF08345"/>
    </source>
</evidence>
<keyword evidence="17" id="KW-1185">Reference proteome</keyword>
<organism evidence="16 17">
    <name type="scientific">Arenimonas terrae</name>
    <dbReference type="NCBI Taxonomy" id="2546226"/>
    <lineage>
        <taxon>Bacteria</taxon>
        <taxon>Pseudomonadati</taxon>
        <taxon>Pseudomonadota</taxon>
        <taxon>Gammaproteobacteria</taxon>
        <taxon>Lysobacterales</taxon>
        <taxon>Lysobacteraceae</taxon>
        <taxon>Arenimonas</taxon>
    </lineage>
</organism>
<dbReference type="PRINTS" id="PR01009">
    <property type="entry name" value="FLGMRINGFLIF"/>
</dbReference>
<gene>
    <name evidence="16" type="primary">fliF</name>
    <name evidence="16" type="ORF">E1B00_13130</name>
</gene>
<evidence type="ECO:0000256" key="7">
    <source>
        <dbReference type="ARBA" id="ARBA00022692"/>
    </source>
</evidence>
<comment type="subcellular location">
    <subcellularLocation>
        <location evidence="2">Bacterial flagellum basal body</location>
    </subcellularLocation>
    <subcellularLocation>
        <location evidence="3">Cell membrane</location>
        <topology evidence="3">Multi-pass membrane protein</topology>
    </subcellularLocation>
</comment>
<dbReference type="PANTHER" id="PTHR30046:SF0">
    <property type="entry name" value="FLAGELLAR M-RING PROTEIN"/>
    <property type="match status" value="1"/>
</dbReference>
<feature type="region of interest" description="Disordered" evidence="12">
    <location>
        <begin position="273"/>
        <end position="298"/>
    </location>
</feature>
<evidence type="ECO:0000256" key="8">
    <source>
        <dbReference type="ARBA" id="ARBA00022989"/>
    </source>
</evidence>
<evidence type="ECO:0000256" key="11">
    <source>
        <dbReference type="ARBA" id="ARBA00025936"/>
    </source>
</evidence>
<evidence type="ECO:0000256" key="12">
    <source>
        <dbReference type="SAM" id="MobiDB-lite"/>
    </source>
</evidence>
<keyword evidence="9 13" id="KW-0472">Membrane</keyword>
<dbReference type="AlphaFoldDB" id="A0A5C4RPU1"/>
<evidence type="ECO:0000313" key="17">
    <source>
        <dbReference type="Proteomes" id="UP000305760"/>
    </source>
</evidence>
<dbReference type="InterPro" id="IPR043427">
    <property type="entry name" value="YscJ/FliF"/>
</dbReference>